<organism evidence="2 3">
    <name type="scientific">Ceratopteris richardii</name>
    <name type="common">Triangle waterfern</name>
    <dbReference type="NCBI Taxonomy" id="49495"/>
    <lineage>
        <taxon>Eukaryota</taxon>
        <taxon>Viridiplantae</taxon>
        <taxon>Streptophyta</taxon>
        <taxon>Embryophyta</taxon>
        <taxon>Tracheophyta</taxon>
        <taxon>Polypodiopsida</taxon>
        <taxon>Polypodiidae</taxon>
        <taxon>Polypodiales</taxon>
        <taxon>Pteridineae</taxon>
        <taxon>Pteridaceae</taxon>
        <taxon>Parkerioideae</taxon>
        <taxon>Ceratopteris</taxon>
    </lineage>
</organism>
<dbReference type="OrthoDB" id="1897224at2759"/>
<proteinExistence type="predicted"/>
<evidence type="ECO:0000313" key="3">
    <source>
        <dbReference type="Proteomes" id="UP000825935"/>
    </source>
</evidence>
<evidence type="ECO:0000313" key="2">
    <source>
        <dbReference type="EMBL" id="KAH7286570.1"/>
    </source>
</evidence>
<dbReference type="GO" id="GO:0006351">
    <property type="term" value="P:DNA-templated transcription"/>
    <property type="evidence" value="ECO:0007669"/>
    <property type="project" value="InterPro"/>
</dbReference>
<feature type="domain" description="DOG1" evidence="1">
    <location>
        <begin position="6"/>
        <end position="265"/>
    </location>
</feature>
<dbReference type="AlphaFoldDB" id="A0A8T2QSI9"/>
<comment type="caution">
    <text evidence="2">The sequence shown here is derived from an EMBL/GenBank/DDBJ whole genome shotgun (WGS) entry which is preliminary data.</text>
</comment>
<gene>
    <name evidence="2" type="ORF">KP509_32G013000</name>
</gene>
<reference evidence="2" key="1">
    <citation type="submission" date="2021-08" db="EMBL/GenBank/DDBJ databases">
        <title>WGS assembly of Ceratopteris richardii.</title>
        <authorList>
            <person name="Marchant D.B."/>
            <person name="Chen G."/>
            <person name="Jenkins J."/>
            <person name="Shu S."/>
            <person name="Leebens-Mack J."/>
            <person name="Grimwood J."/>
            <person name="Schmutz J."/>
            <person name="Soltis P."/>
            <person name="Soltis D."/>
            <person name="Chen Z.-H."/>
        </authorList>
    </citation>
    <scope>NUCLEOTIDE SEQUENCE</scope>
    <source>
        <strain evidence="2">Whitten #5841</strain>
        <tissue evidence="2">Leaf</tissue>
    </source>
</reference>
<dbReference type="EMBL" id="CM035437">
    <property type="protein sequence ID" value="KAH7286570.1"/>
    <property type="molecule type" value="Genomic_DNA"/>
</dbReference>
<accession>A0A8T2QSI9</accession>
<dbReference type="GO" id="GO:0043565">
    <property type="term" value="F:sequence-specific DNA binding"/>
    <property type="evidence" value="ECO:0007669"/>
    <property type="project" value="InterPro"/>
</dbReference>
<dbReference type="OMA" id="KLHAMRE"/>
<dbReference type="InterPro" id="IPR025422">
    <property type="entry name" value="TGA_domain"/>
</dbReference>
<dbReference type="PANTHER" id="PTHR46354:SF4">
    <property type="entry name" value="PROTEIN DOG1-LIKE 3"/>
    <property type="match status" value="1"/>
</dbReference>
<dbReference type="Pfam" id="PF14144">
    <property type="entry name" value="DOG1"/>
    <property type="match status" value="1"/>
</dbReference>
<dbReference type="Proteomes" id="UP000825935">
    <property type="component" value="Chromosome 32"/>
</dbReference>
<dbReference type="PANTHER" id="PTHR46354">
    <property type="entry name" value="DOG1 DOMAIN-CONTAINING PROTEIN"/>
    <property type="match status" value="1"/>
</dbReference>
<evidence type="ECO:0000259" key="1">
    <source>
        <dbReference type="PROSITE" id="PS51806"/>
    </source>
</evidence>
<dbReference type="PROSITE" id="PS51806">
    <property type="entry name" value="DOG1"/>
    <property type="match status" value="1"/>
</dbReference>
<name>A0A8T2QSI9_CERRI</name>
<dbReference type="InterPro" id="IPR051886">
    <property type="entry name" value="Seed_Dev/Stress_Resp_Reg"/>
</dbReference>
<sequence>MGTNLAQHVREDHQAWLQSQKRIVEELVRALRSAVDDDKARLKQAVDKAVQHTRRYYEFQTTDFLHNQAVGSECANRAFMWLGKARPSMEFQLLYALMGHKVEEELEQLLRQAVAVDDGKATSLAALSALQLTQLNDLHTETLKEEDRIDFEIAKLQQTLAEVIYPKVLPLQSTSKILTAHEVAAASSTHAADSGIALHGNLQNRIGEKLHAMRELSSQADRLRLKTFDQLVGVLKSPYQKAQYLLAAAKLHIALRVACISFGTTRLCVGSQD</sequence>
<keyword evidence="3" id="KW-1185">Reference proteome</keyword>
<protein>
    <recommendedName>
        <fullName evidence="1">DOG1 domain-containing protein</fullName>
    </recommendedName>
</protein>